<evidence type="ECO:0000313" key="2">
    <source>
        <dbReference type="EMBL" id="UTW12418.1"/>
    </source>
</evidence>
<accession>A0ABY5HJ65</accession>
<keyword evidence="1" id="KW-0732">Signal</keyword>
<sequence length="345" mass="37641">MISASIKIIAKFSAGCLLSALASGPVMAAEKYFKMDTLAPGSSPYVFSVALVDLVQTQYPYEIQLSSGKAASRSTLDAAKGNVDFYLSAPAIDLSMEQGTDMFAKLADAPELYKKVRSVVSYPLGAYQFVVYEDSGIKSLADLKGKKVFIGPRGGQAFSSATSLLEAVTGYKPNEDYEVAFYDWSTAIQSFQDRQIDAYIGPNTVPYSQLSQIALSDRIRLLGIPQALLDKPDVKSLFSMPGKSLETIPPAVYGENQTNEADVYTLGAYVGLGTHVGVDEETVYNVTKTLFDNLPELHQTAPWMKAINRDNAFRQMVTPLHLGAYRFYKEGGFEIPEALVPPQAR</sequence>
<dbReference type="Pfam" id="PF16868">
    <property type="entry name" value="NMT1_3"/>
    <property type="match status" value="1"/>
</dbReference>
<dbReference type="PANTHER" id="PTHR42941:SF1">
    <property type="entry name" value="SLL1037 PROTEIN"/>
    <property type="match status" value="1"/>
</dbReference>
<dbReference type="SUPFAM" id="SSF53850">
    <property type="entry name" value="Periplasmic binding protein-like II"/>
    <property type="match status" value="1"/>
</dbReference>
<dbReference type="InterPro" id="IPR011852">
    <property type="entry name" value="TRAP_TAXI"/>
</dbReference>
<evidence type="ECO:0000313" key="3">
    <source>
        <dbReference type="Proteomes" id="UP001058461"/>
    </source>
</evidence>
<dbReference type="RefSeq" id="WP_255854495.1">
    <property type="nucleotide sequence ID" value="NZ_CP073347.1"/>
</dbReference>
<dbReference type="PANTHER" id="PTHR42941">
    <property type="entry name" value="SLL1037 PROTEIN"/>
    <property type="match status" value="1"/>
</dbReference>
<keyword evidence="3" id="KW-1185">Reference proteome</keyword>
<name>A0ABY5HJ65_9GAMM</name>
<reference evidence="2" key="1">
    <citation type="submission" date="2021-04" db="EMBL/GenBank/DDBJ databases">
        <title>Oceanospirillales bacteria with DddD are important DMSP degraders in coastal seawater.</title>
        <authorList>
            <person name="Liu J."/>
        </authorList>
    </citation>
    <scope>NUCLEOTIDE SEQUENCE</scope>
    <source>
        <strain evidence="2">D13-1</strain>
    </source>
</reference>
<organism evidence="2 3">
    <name type="scientific">Marinobacterium rhizophilum</name>
    <dbReference type="NCBI Taxonomy" id="420402"/>
    <lineage>
        <taxon>Bacteria</taxon>
        <taxon>Pseudomonadati</taxon>
        <taxon>Pseudomonadota</taxon>
        <taxon>Gammaproteobacteria</taxon>
        <taxon>Oceanospirillales</taxon>
        <taxon>Oceanospirillaceae</taxon>
        <taxon>Marinobacterium</taxon>
    </lineage>
</organism>
<feature type="chain" id="PRO_5047076114" evidence="1">
    <location>
        <begin position="29"/>
        <end position="345"/>
    </location>
</feature>
<gene>
    <name evidence="2" type="ORF">KDW95_01665</name>
</gene>
<dbReference type="EMBL" id="CP073347">
    <property type="protein sequence ID" value="UTW12418.1"/>
    <property type="molecule type" value="Genomic_DNA"/>
</dbReference>
<feature type="signal peptide" evidence="1">
    <location>
        <begin position="1"/>
        <end position="28"/>
    </location>
</feature>
<dbReference type="NCBIfam" id="TIGR02122">
    <property type="entry name" value="TRAP_TAXI"/>
    <property type="match status" value="1"/>
</dbReference>
<evidence type="ECO:0000256" key="1">
    <source>
        <dbReference type="SAM" id="SignalP"/>
    </source>
</evidence>
<protein>
    <submittedName>
        <fullName evidence="2">TAXI family TRAP transporter solute-binding subunit</fullName>
    </submittedName>
</protein>
<dbReference type="Proteomes" id="UP001058461">
    <property type="component" value="Chromosome"/>
</dbReference>
<proteinExistence type="predicted"/>
<dbReference type="Gene3D" id="3.40.190.10">
    <property type="entry name" value="Periplasmic binding protein-like II"/>
    <property type="match status" value="2"/>
</dbReference>